<name>A0ABT4QJ07_9BACL</name>
<evidence type="ECO:0000313" key="2">
    <source>
        <dbReference type="Proteomes" id="UP001527882"/>
    </source>
</evidence>
<dbReference type="EMBL" id="JAQAGZ010000027">
    <property type="protein sequence ID" value="MCZ8516838.1"/>
    <property type="molecule type" value="Genomic_DNA"/>
</dbReference>
<sequence length="57" mass="6293">MPNTNAKDDMYNFLWTDLTSRINALIATGNPAQVSDLQAAITANTALFNNTNWEFGD</sequence>
<proteinExistence type="predicted"/>
<protein>
    <submittedName>
        <fullName evidence="1">Uncharacterized protein</fullName>
    </submittedName>
</protein>
<keyword evidence="2" id="KW-1185">Reference proteome</keyword>
<gene>
    <name evidence="1" type="ORF">O9H85_31640</name>
</gene>
<reference evidence="1 2" key="1">
    <citation type="submission" date="2022-12" db="EMBL/GenBank/DDBJ databases">
        <title>Draft genome sequence of Paenibacillus sp. dW9.</title>
        <authorList>
            <person name="Choi E.-W."/>
            <person name="Kim D.-U."/>
        </authorList>
    </citation>
    <scope>NUCLEOTIDE SEQUENCE [LARGE SCALE GENOMIC DNA]</scope>
    <source>
        <strain evidence="2">dW9</strain>
    </source>
</reference>
<accession>A0ABT4QJ07</accession>
<dbReference type="Proteomes" id="UP001527882">
    <property type="component" value="Unassembled WGS sequence"/>
</dbReference>
<evidence type="ECO:0000313" key="1">
    <source>
        <dbReference type="EMBL" id="MCZ8516838.1"/>
    </source>
</evidence>
<comment type="caution">
    <text evidence="1">The sequence shown here is derived from an EMBL/GenBank/DDBJ whole genome shotgun (WGS) entry which is preliminary data.</text>
</comment>
<organism evidence="1 2">
    <name type="scientific">Paenibacillus gyeongsangnamensis</name>
    <dbReference type="NCBI Taxonomy" id="3388067"/>
    <lineage>
        <taxon>Bacteria</taxon>
        <taxon>Bacillati</taxon>
        <taxon>Bacillota</taxon>
        <taxon>Bacilli</taxon>
        <taxon>Bacillales</taxon>
        <taxon>Paenibacillaceae</taxon>
        <taxon>Paenibacillus</taxon>
    </lineage>
</organism>
<dbReference type="RefSeq" id="WP_269885371.1">
    <property type="nucleotide sequence ID" value="NZ_JAQAGZ010000027.1"/>
</dbReference>